<dbReference type="InterPro" id="IPR004370">
    <property type="entry name" value="4-OT-like_dom"/>
</dbReference>
<dbReference type="SUPFAM" id="SSF55331">
    <property type="entry name" value="Tautomerase/MIF"/>
    <property type="match status" value="1"/>
</dbReference>
<comment type="caution">
    <text evidence="5">The sequence shown here is derived from an EMBL/GenBank/DDBJ whole genome shotgun (WGS) entry which is preliminary data.</text>
</comment>
<keyword evidence="6" id="KW-1185">Reference proteome</keyword>
<name>A0A3N5BTF0_9EURY</name>
<dbReference type="NCBIfam" id="TIGR00013">
    <property type="entry name" value="taut"/>
    <property type="match status" value="1"/>
</dbReference>
<dbReference type="AlphaFoldDB" id="A0A3N5BTF0"/>
<dbReference type="PANTHER" id="PTHR35530:SF1">
    <property type="entry name" value="2-HYDROXYMUCONATE TAUTOMERASE"/>
    <property type="match status" value="1"/>
</dbReference>
<accession>A0A3N5BTF0</accession>
<evidence type="ECO:0000259" key="4">
    <source>
        <dbReference type="Pfam" id="PF01361"/>
    </source>
</evidence>
<evidence type="ECO:0000256" key="1">
    <source>
        <dbReference type="ARBA" id="ARBA00006723"/>
    </source>
</evidence>
<reference evidence="5 6" key="1">
    <citation type="submission" date="2018-11" db="EMBL/GenBank/DDBJ databases">
        <title>Genomic Encyclopedia of Type Strains, Phase IV (KMG-IV): sequencing the most valuable type-strain genomes for metagenomic binning, comparative biology and taxonomic classification.</title>
        <authorList>
            <person name="Goeker M."/>
        </authorList>
    </citation>
    <scope>NUCLEOTIDE SEQUENCE [LARGE SCALE GENOMIC DNA]</scope>
    <source>
        <strain evidence="5 6">DSM 11977</strain>
    </source>
</reference>
<dbReference type="Proteomes" id="UP000271783">
    <property type="component" value="Unassembled WGS sequence"/>
</dbReference>
<dbReference type="InterPro" id="IPR018191">
    <property type="entry name" value="4-OT"/>
</dbReference>
<keyword evidence="2" id="KW-0413">Isomerase</keyword>
<dbReference type="GO" id="GO:0016853">
    <property type="term" value="F:isomerase activity"/>
    <property type="evidence" value="ECO:0007669"/>
    <property type="project" value="UniProtKB-KW"/>
</dbReference>
<evidence type="ECO:0000256" key="3">
    <source>
        <dbReference type="PIRSR" id="PIRSR618191-1"/>
    </source>
</evidence>
<evidence type="ECO:0000313" key="6">
    <source>
        <dbReference type="Proteomes" id="UP000271783"/>
    </source>
</evidence>
<protein>
    <submittedName>
        <fullName evidence="5">4-oxalocrotonate tautomerase</fullName>
    </submittedName>
</protein>
<dbReference type="NCBIfam" id="NF041920">
    <property type="entry name" value="DmpI"/>
    <property type="match status" value="1"/>
</dbReference>
<dbReference type="Gene3D" id="3.30.429.10">
    <property type="entry name" value="Macrophage Migration Inhibitory Factor"/>
    <property type="match status" value="1"/>
</dbReference>
<dbReference type="Pfam" id="PF01361">
    <property type="entry name" value="Tautomerase"/>
    <property type="match status" value="1"/>
</dbReference>
<sequence length="62" mass="6822">MPVITIAGNKGITIEKKREMVKKVSEVVSEAYGLPIEAITVLIQEYDFDDIGVAGELLSDRK</sequence>
<evidence type="ECO:0000313" key="5">
    <source>
        <dbReference type="EMBL" id="RPF53038.1"/>
    </source>
</evidence>
<dbReference type="RefSeq" id="WP_069574149.1">
    <property type="nucleotide sequence ID" value="NZ_RKRG01000001.1"/>
</dbReference>
<evidence type="ECO:0000256" key="2">
    <source>
        <dbReference type="ARBA" id="ARBA00023235"/>
    </source>
</evidence>
<dbReference type="EMBL" id="RKRG01000001">
    <property type="protein sequence ID" value="RPF53038.1"/>
    <property type="molecule type" value="Genomic_DNA"/>
</dbReference>
<gene>
    <name evidence="5" type="ORF">EDC42_0604</name>
</gene>
<proteinExistence type="inferred from homology"/>
<feature type="active site" description="Proton acceptor; via imino nitrogen" evidence="3">
    <location>
        <position position="2"/>
    </location>
</feature>
<organism evidence="5 6">
    <name type="scientific">Methanobrevibacter gottschalkii DSM 11977</name>
    <dbReference type="NCBI Taxonomy" id="1122229"/>
    <lineage>
        <taxon>Archaea</taxon>
        <taxon>Methanobacteriati</taxon>
        <taxon>Methanobacteriota</taxon>
        <taxon>Methanomada group</taxon>
        <taxon>Methanobacteria</taxon>
        <taxon>Methanobacteriales</taxon>
        <taxon>Methanobacteriaceae</taxon>
        <taxon>Methanobrevibacter</taxon>
    </lineage>
</organism>
<dbReference type="PANTHER" id="PTHR35530">
    <property type="entry name" value="TAUTOMERASE-RELATED"/>
    <property type="match status" value="1"/>
</dbReference>
<comment type="similarity">
    <text evidence="1">Belongs to the 4-oxalocrotonate tautomerase family.</text>
</comment>
<dbReference type="InterPro" id="IPR014347">
    <property type="entry name" value="Tautomerase/MIF_sf"/>
</dbReference>
<feature type="domain" description="4-oxalocrotonate tautomerase-like" evidence="4">
    <location>
        <begin position="2"/>
        <end position="61"/>
    </location>
</feature>